<sequence>MLFLFRTVFSCLILVLLCNLCVAQAKKKLFGFSRMDDTVTVEKNGFFVLPLVYYTPDTRWAFGGAGVYYFKTPPKYEYEQLTRVSYVQFLADYTQNKQLDVWGVWNIFTRNENYLLKGEARYRNFPDRFFGVGNATPASNEERYEYSLISLKNLVLKKIQPALFVGLDYHFEYEYNFSYTEGGVLEQGTVTGYKGGIGSAIGVVGVYDSRDNAINARTGKLLELSTYVYTKAVGSTFSFFVANGLYQHHWPIGDRQSIGLQTKVRLSYGDVPFLDLSVVGGDDILRGYPKYRYRDRHFFGTQLEYRLPLFWRLGMVGFAGVGDVFDSVSDVKGATLKYSVGSGIRFAVNPAERLNIRFDYAFGRDGGYFYFSVAESF</sequence>
<dbReference type="Gene3D" id="2.40.160.50">
    <property type="entry name" value="membrane protein fhac: a member of the omp85/tpsb transporter family"/>
    <property type="match status" value="1"/>
</dbReference>
<dbReference type="Pfam" id="PF01103">
    <property type="entry name" value="Omp85"/>
    <property type="match status" value="1"/>
</dbReference>
<gene>
    <name evidence="4" type="ORF">DQQ10_20265</name>
</gene>
<evidence type="ECO:0000256" key="1">
    <source>
        <dbReference type="ARBA" id="ARBA00004370"/>
    </source>
</evidence>
<feature type="domain" description="Bacterial surface antigen (D15)" evidence="3">
    <location>
        <begin position="200"/>
        <end position="377"/>
    </location>
</feature>
<evidence type="ECO:0000313" key="5">
    <source>
        <dbReference type="Proteomes" id="UP000251889"/>
    </source>
</evidence>
<name>A0A364Y027_9BACT</name>
<keyword evidence="2" id="KW-0472">Membrane</keyword>
<evidence type="ECO:0000313" key="4">
    <source>
        <dbReference type="EMBL" id="RAV99236.1"/>
    </source>
</evidence>
<dbReference type="EMBL" id="QMFY01000012">
    <property type="protein sequence ID" value="RAV99236.1"/>
    <property type="molecule type" value="Genomic_DNA"/>
</dbReference>
<accession>A0A364Y027</accession>
<dbReference type="InterPro" id="IPR000184">
    <property type="entry name" value="Bac_surfAg_D15"/>
</dbReference>
<reference evidence="4 5" key="1">
    <citation type="submission" date="2018-06" db="EMBL/GenBank/DDBJ databases">
        <title>Chryseolinea flavus sp. nov., a member of the phylum Bacteroidetes isolated from soil.</title>
        <authorList>
            <person name="Li Y."/>
            <person name="Wang J."/>
        </authorList>
    </citation>
    <scope>NUCLEOTIDE SEQUENCE [LARGE SCALE GENOMIC DNA]</scope>
    <source>
        <strain evidence="4 5">SDU1-6</strain>
    </source>
</reference>
<keyword evidence="5" id="KW-1185">Reference proteome</keyword>
<dbReference type="AlphaFoldDB" id="A0A364Y027"/>
<comment type="caution">
    <text evidence="4">The sequence shown here is derived from an EMBL/GenBank/DDBJ whole genome shotgun (WGS) entry which is preliminary data.</text>
</comment>
<evidence type="ECO:0000256" key="2">
    <source>
        <dbReference type="ARBA" id="ARBA00023136"/>
    </source>
</evidence>
<protein>
    <recommendedName>
        <fullName evidence="3">Bacterial surface antigen (D15) domain-containing protein</fullName>
    </recommendedName>
</protein>
<dbReference type="Proteomes" id="UP000251889">
    <property type="component" value="Unassembled WGS sequence"/>
</dbReference>
<organism evidence="4 5">
    <name type="scientific">Pseudochryseolinea flava</name>
    <dbReference type="NCBI Taxonomy" id="2059302"/>
    <lineage>
        <taxon>Bacteria</taxon>
        <taxon>Pseudomonadati</taxon>
        <taxon>Bacteroidota</taxon>
        <taxon>Cytophagia</taxon>
        <taxon>Cytophagales</taxon>
        <taxon>Fulvivirgaceae</taxon>
        <taxon>Pseudochryseolinea</taxon>
    </lineage>
</organism>
<dbReference type="RefSeq" id="WP_112748750.1">
    <property type="nucleotide sequence ID" value="NZ_QMFY01000012.1"/>
</dbReference>
<proteinExistence type="predicted"/>
<comment type="subcellular location">
    <subcellularLocation>
        <location evidence="1">Membrane</location>
    </subcellularLocation>
</comment>
<dbReference type="OrthoDB" id="9771071at2"/>
<dbReference type="GO" id="GO:0019867">
    <property type="term" value="C:outer membrane"/>
    <property type="evidence" value="ECO:0007669"/>
    <property type="project" value="InterPro"/>
</dbReference>
<evidence type="ECO:0000259" key="3">
    <source>
        <dbReference type="Pfam" id="PF01103"/>
    </source>
</evidence>